<gene>
    <name evidence="5" type="ORF">FE257_005600</name>
</gene>
<organism evidence="5 6">
    <name type="scientific">Aspergillus nanangensis</name>
    <dbReference type="NCBI Taxonomy" id="2582783"/>
    <lineage>
        <taxon>Eukaryota</taxon>
        <taxon>Fungi</taxon>
        <taxon>Dikarya</taxon>
        <taxon>Ascomycota</taxon>
        <taxon>Pezizomycotina</taxon>
        <taxon>Eurotiomycetes</taxon>
        <taxon>Eurotiomycetidae</taxon>
        <taxon>Eurotiales</taxon>
        <taxon>Aspergillaceae</taxon>
        <taxon>Aspergillus</taxon>
        <taxon>Aspergillus subgen. Circumdati</taxon>
    </lineage>
</organism>
<keyword evidence="2" id="KW-0597">Phosphoprotein</keyword>
<dbReference type="Pfam" id="PF00501">
    <property type="entry name" value="AMP-binding"/>
    <property type="match status" value="1"/>
</dbReference>
<dbReference type="EMBL" id="VCAU01000024">
    <property type="protein sequence ID" value="KAF9890734.1"/>
    <property type="molecule type" value="Genomic_DNA"/>
</dbReference>
<comment type="caution">
    <text evidence="5">The sequence shown here is derived from an EMBL/GenBank/DDBJ whole genome shotgun (WGS) entry which is preliminary data.</text>
</comment>
<proteinExistence type="predicted"/>
<dbReference type="InterPro" id="IPR036291">
    <property type="entry name" value="NAD(P)-bd_dom_sf"/>
</dbReference>
<evidence type="ECO:0000313" key="5">
    <source>
        <dbReference type="EMBL" id="KAF9890734.1"/>
    </source>
</evidence>
<dbReference type="PANTHER" id="PTHR43439">
    <property type="entry name" value="PHENYLACETATE-COENZYME A LIGASE"/>
    <property type="match status" value="1"/>
</dbReference>
<sequence>MSHNILITGASGYLGGTLLARWKSSSMPPYSHLYALVRTPEQAESVKQYGAEPLFLDLDNHDEVISTIVDRKISIIFYLIGVHSARRQLTLLDGLAQVQQATGQQVHFLQTGGAKQFSSHAGMPQKGSFADTDPRIYDLQRNTPMPQNIMRDTLQVLCDVIDRADTLGIRSYIFVPCVVYGKGEGFGNKISIQDVAIVRAAQKLRQVYQVDLGDPAWPVCHVADTADLYIHLLRKILLGEDIGYGKNGYYLAASGFLPWSKMYEALAKGLAKRGVVDHPTVEQADEKALAQMGEALNVPGPVVPVLLGGNCIFSPEHGTRKVTYQMLANVVNGMAWWLTTTLDPSPQFSSFETLAYIGPNDMGHNIVLLGAIKAGYKILLVSPRYGTIGQARLMKETNCTKLLLSPATSTSSQADALATEVPNLRVWTLPDLPSLLDTQHPPFPYSKSYEQAKHDPLVVVHTSGTSGLPKPIVWTHEWAVAFVHQRHLPPPAGFESLDATLCNTRILSLMPPFHAGHLFASLLLTLYCGSTCIWPPAEMPPTAQTAAYMARNVVLDALWLLPAQIDELGGDERLLDIIRQSGVSTAFWAGGSVLHPSAEAVSKHLRLFSTCGSTETGMWPSIRRAGDWDPDTWRYMCFHPGAQIRFDEQADGLFGAVFEKKQPPRGEMPPAFLIVAQEEEFDTKDLFRRHSTLGDVPCWTYHGRSDDLQVFQTGFKWHPVAAERRIVAESGGLVQEALLVGTGRTEIVALLELSQEKEVQGKLSEVLDAIWPTIEEVNRSAPVYVHISRKRVVFTDAVRPMARTAKGNVQRSQTVKEYERQIQNVLLDVHLTQTPY</sequence>
<dbReference type="InterPro" id="IPR020845">
    <property type="entry name" value="AMP-binding_CS"/>
</dbReference>
<dbReference type="Gene3D" id="3.40.50.720">
    <property type="entry name" value="NAD(P)-binding Rossmann-like Domain"/>
    <property type="match status" value="1"/>
</dbReference>
<name>A0AAD4CQ97_ASPNN</name>
<dbReference type="InterPro" id="IPR001509">
    <property type="entry name" value="Epimerase_deHydtase"/>
</dbReference>
<dbReference type="Gene3D" id="3.40.50.12780">
    <property type="entry name" value="N-terminal domain of ligase-like"/>
    <property type="match status" value="1"/>
</dbReference>
<protein>
    <submittedName>
        <fullName evidence="5">Uncharacterized protein</fullName>
    </submittedName>
</protein>
<dbReference type="InterPro" id="IPR042099">
    <property type="entry name" value="ANL_N_sf"/>
</dbReference>
<dbReference type="PANTHER" id="PTHR43439:SF2">
    <property type="entry name" value="ENZYME, PUTATIVE (JCVI)-RELATED"/>
    <property type="match status" value="1"/>
</dbReference>
<dbReference type="Pfam" id="PF23562">
    <property type="entry name" value="AMP-binding_C_3"/>
    <property type="match status" value="1"/>
</dbReference>
<keyword evidence="1" id="KW-0596">Phosphopantetheine</keyword>
<reference evidence="5" key="2">
    <citation type="submission" date="2020-02" db="EMBL/GenBank/DDBJ databases">
        <authorList>
            <person name="Gilchrist C.L.M."/>
            <person name="Chooi Y.-H."/>
        </authorList>
    </citation>
    <scope>NUCLEOTIDE SEQUENCE</scope>
    <source>
        <strain evidence="5">MST-FP2251</strain>
    </source>
</reference>
<feature type="domain" description="NAD-dependent epimerase/dehydratase" evidence="4">
    <location>
        <begin position="5"/>
        <end position="235"/>
    </location>
</feature>
<feature type="domain" description="AMP-dependent synthetase/ligase" evidence="3">
    <location>
        <begin position="318"/>
        <end position="626"/>
    </location>
</feature>
<dbReference type="PROSITE" id="PS00455">
    <property type="entry name" value="AMP_BINDING"/>
    <property type="match status" value="1"/>
</dbReference>
<evidence type="ECO:0000259" key="4">
    <source>
        <dbReference type="Pfam" id="PF01370"/>
    </source>
</evidence>
<evidence type="ECO:0000259" key="3">
    <source>
        <dbReference type="Pfam" id="PF00501"/>
    </source>
</evidence>
<accession>A0AAD4CQ97</accession>
<dbReference type="InterPro" id="IPR051414">
    <property type="entry name" value="Adenylate-forming_Reductase"/>
</dbReference>
<dbReference type="SUPFAM" id="SSF51735">
    <property type="entry name" value="NAD(P)-binding Rossmann-fold domains"/>
    <property type="match status" value="1"/>
</dbReference>
<dbReference type="SUPFAM" id="SSF56801">
    <property type="entry name" value="Acetyl-CoA synthetase-like"/>
    <property type="match status" value="1"/>
</dbReference>
<reference evidence="5" key="1">
    <citation type="journal article" date="2019" name="Beilstein J. Org. Chem.">
        <title>Nanangenines: drimane sesquiterpenoids as the dominant metabolite cohort of a novel Australian fungus, Aspergillus nanangensis.</title>
        <authorList>
            <person name="Lacey H.J."/>
            <person name="Gilchrist C.L.M."/>
            <person name="Crombie A."/>
            <person name="Kalaitzis J.A."/>
            <person name="Vuong D."/>
            <person name="Rutledge P.J."/>
            <person name="Turner P."/>
            <person name="Pitt J.I."/>
            <person name="Lacey E."/>
            <person name="Chooi Y.H."/>
            <person name="Piggott A.M."/>
        </authorList>
    </citation>
    <scope>NUCLEOTIDE SEQUENCE</scope>
    <source>
        <strain evidence="5">MST-FP2251</strain>
    </source>
</reference>
<dbReference type="Proteomes" id="UP001194746">
    <property type="component" value="Unassembled WGS sequence"/>
</dbReference>
<dbReference type="Pfam" id="PF01370">
    <property type="entry name" value="Epimerase"/>
    <property type="match status" value="1"/>
</dbReference>
<evidence type="ECO:0000256" key="1">
    <source>
        <dbReference type="ARBA" id="ARBA00022450"/>
    </source>
</evidence>
<evidence type="ECO:0000313" key="6">
    <source>
        <dbReference type="Proteomes" id="UP001194746"/>
    </source>
</evidence>
<keyword evidence="6" id="KW-1185">Reference proteome</keyword>
<dbReference type="AlphaFoldDB" id="A0AAD4CQ97"/>
<dbReference type="InterPro" id="IPR000873">
    <property type="entry name" value="AMP-dep_synth/lig_dom"/>
</dbReference>
<evidence type="ECO:0000256" key="2">
    <source>
        <dbReference type="ARBA" id="ARBA00022553"/>
    </source>
</evidence>